<name>A0A3M7QPW9_BRAPC</name>
<accession>A0A3M7QPW9</accession>
<dbReference type="EMBL" id="REGN01005525">
    <property type="protein sequence ID" value="RNA13035.1"/>
    <property type="molecule type" value="Genomic_DNA"/>
</dbReference>
<sequence>MTAYKCLSIEVFRKKRKKKPLIIMYDDISKSTYNNKYLRGVVLDNSFLLEAPITLPKYTLGLQFISIKAIESNSTIFQKFSSFVV</sequence>
<dbReference type="AlphaFoldDB" id="A0A3M7QPW9"/>
<evidence type="ECO:0000313" key="1">
    <source>
        <dbReference type="EMBL" id="RNA13035.1"/>
    </source>
</evidence>
<proteinExistence type="predicted"/>
<organism evidence="1 2">
    <name type="scientific">Brachionus plicatilis</name>
    <name type="common">Marine rotifer</name>
    <name type="synonym">Brachionus muelleri</name>
    <dbReference type="NCBI Taxonomy" id="10195"/>
    <lineage>
        <taxon>Eukaryota</taxon>
        <taxon>Metazoa</taxon>
        <taxon>Spiralia</taxon>
        <taxon>Gnathifera</taxon>
        <taxon>Rotifera</taxon>
        <taxon>Eurotatoria</taxon>
        <taxon>Monogononta</taxon>
        <taxon>Pseudotrocha</taxon>
        <taxon>Ploima</taxon>
        <taxon>Brachionidae</taxon>
        <taxon>Brachionus</taxon>
    </lineage>
</organism>
<gene>
    <name evidence="1" type="ORF">BpHYR1_010168</name>
</gene>
<keyword evidence="2" id="KW-1185">Reference proteome</keyword>
<protein>
    <submittedName>
        <fullName evidence="1">Uncharacterized protein</fullName>
    </submittedName>
</protein>
<dbReference type="Proteomes" id="UP000276133">
    <property type="component" value="Unassembled WGS sequence"/>
</dbReference>
<reference evidence="1 2" key="1">
    <citation type="journal article" date="2018" name="Sci. Rep.">
        <title>Genomic signatures of local adaptation to the degree of environmental predictability in rotifers.</title>
        <authorList>
            <person name="Franch-Gras L."/>
            <person name="Hahn C."/>
            <person name="Garcia-Roger E.M."/>
            <person name="Carmona M.J."/>
            <person name="Serra M."/>
            <person name="Gomez A."/>
        </authorList>
    </citation>
    <scope>NUCLEOTIDE SEQUENCE [LARGE SCALE GENOMIC DNA]</scope>
    <source>
        <strain evidence="1">HYR1</strain>
    </source>
</reference>
<comment type="caution">
    <text evidence="1">The sequence shown here is derived from an EMBL/GenBank/DDBJ whole genome shotgun (WGS) entry which is preliminary data.</text>
</comment>
<evidence type="ECO:0000313" key="2">
    <source>
        <dbReference type="Proteomes" id="UP000276133"/>
    </source>
</evidence>